<gene>
    <name evidence="1" type="ORF">YC6258_03075</name>
</gene>
<dbReference type="STRING" id="1445510.YC6258_03075"/>
<keyword evidence="2" id="KW-1185">Reference proteome</keyword>
<dbReference type="HOGENOM" id="CLU_3184289_0_0_6"/>
<dbReference type="Proteomes" id="UP000032266">
    <property type="component" value="Chromosome"/>
</dbReference>
<dbReference type="KEGG" id="gsn:YC6258_03075"/>
<protein>
    <submittedName>
        <fullName evidence="1">Uncharacterized protein</fullName>
    </submittedName>
</protein>
<dbReference type="EMBL" id="CP007142">
    <property type="protein sequence ID" value="AJQ95111.1"/>
    <property type="molecule type" value="Genomic_DNA"/>
</dbReference>
<proteinExistence type="predicted"/>
<evidence type="ECO:0000313" key="2">
    <source>
        <dbReference type="Proteomes" id="UP000032266"/>
    </source>
</evidence>
<name>A0A0C5VLD2_9GAMM</name>
<dbReference type="AlphaFoldDB" id="A0A0C5VLD2"/>
<organism evidence="1 2">
    <name type="scientific">Gynuella sunshinyii YC6258</name>
    <dbReference type="NCBI Taxonomy" id="1445510"/>
    <lineage>
        <taxon>Bacteria</taxon>
        <taxon>Pseudomonadati</taxon>
        <taxon>Pseudomonadota</taxon>
        <taxon>Gammaproteobacteria</taxon>
        <taxon>Oceanospirillales</taxon>
        <taxon>Saccharospirillaceae</taxon>
        <taxon>Gynuella</taxon>
    </lineage>
</organism>
<accession>A0A0C5VLD2</accession>
<sequence>MLNTERIQHNNQALAHKKVSETFSFIALEQYFCAFHKLQGWDSYVR</sequence>
<evidence type="ECO:0000313" key="1">
    <source>
        <dbReference type="EMBL" id="AJQ95111.1"/>
    </source>
</evidence>
<reference evidence="1 2" key="1">
    <citation type="submission" date="2014-01" db="EMBL/GenBank/DDBJ databases">
        <title>Full genme sequencing of cellulolytic bacterium Gynuella sunshinyii YC6258T gen. nov., sp. nov.</title>
        <authorList>
            <person name="Khan H."/>
            <person name="Chung E.J."/>
            <person name="Chung Y.R."/>
        </authorList>
    </citation>
    <scope>NUCLEOTIDE SEQUENCE [LARGE SCALE GENOMIC DNA]</scope>
    <source>
        <strain evidence="1 2">YC6258</strain>
    </source>
</reference>